<feature type="compositionally biased region" description="Low complexity" evidence="1">
    <location>
        <begin position="237"/>
        <end position="246"/>
    </location>
</feature>
<dbReference type="Proteomes" id="UP000708208">
    <property type="component" value="Unassembled WGS sequence"/>
</dbReference>
<gene>
    <name evidence="2" type="ORF">AFUS01_LOCUS28704</name>
</gene>
<feature type="compositionally biased region" description="Polar residues" evidence="1">
    <location>
        <begin position="248"/>
        <end position="260"/>
    </location>
</feature>
<evidence type="ECO:0000256" key="1">
    <source>
        <dbReference type="SAM" id="MobiDB-lite"/>
    </source>
</evidence>
<proteinExistence type="predicted"/>
<dbReference type="EMBL" id="CAJVCH010413650">
    <property type="protein sequence ID" value="CAG7818182.1"/>
    <property type="molecule type" value="Genomic_DNA"/>
</dbReference>
<evidence type="ECO:0000313" key="3">
    <source>
        <dbReference type="Proteomes" id="UP000708208"/>
    </source>
</evidence>
<feature type="compositionally biased region" description="Polar residues" evidence="1">
    <location>
        <begin position="108"/>
        <end position="207"/>
    </location>
</feature>
<comment type="caution">
    <text evidence="2">The sequence shown here is derived from an EMBL/GenBank/DDBJ whole genome shotgun (WGS) entry which is preliminary data.</text>
</comment>
<keyword evidence="3" id="KW-1185">Reference proteome</keyword>
<dbReference type="AlphaFoldDB" id="A0A8J2KKH0"/>
<feature type="compositionally biased region" description="Polar residues" evidence="1">
    <location>
        <begin position="215"/>
        <end position="231"/>
    </location>
</feature>
<evidence type="ECO:0000313" key="2">
    <source>
        <dbReference type="EMBL" id="CAG7818182.1"/>
    </source>
</evidence>
<sequence>MQEAYGIPNQRAPKIIAQGGVSTLLNNNGLFSQVLTNSYALPESVFAVPLEAYGIPQSSPSPVSNAAILDNGGHFPRPPVYIEDKFQSEGTPNLVTTIENSVPAPPISNENPNQEQIQESNSAEQNFHNSPNNGFENAHNNPNNGFENAHNSPNNGFENAHNNPNNGFENAHNNPNNGFENAHNSPNNGFENAHNIPNNGFENVHNSPNEKFENSDSTSNEEYENSHNNPTEEYENSHNNPNEPNPKMSPTVTPNFITVL</sequence>
<feature type="region of interest" description="Disordered" evidence="1">
    <location>
        <begin position="96"/>
        <end position="260"/>
    </location>
</feature>
<organism evidence="2 3">
    <name type="scientific">Allacma fusca</name>
    <dbReference type="NCBI Taxonomy" id="39272"/>
    <lineage>
        <taxon>Eukaryota</taxon>
        <taxon>Metazoa</taxon>
        <taxon>Ecdysozoa</taxon>
        <taxon>Arthropoda</taxon>
        <taxon>Hexapoda</taxon>
        <taxon>Collembola</taxon>
        <taxon>Symphypleona</taxon>
        <taxon>Sminthuridae</taxon>
        <taxon>Allacma</taxon>
    </lineage>
</organism>
<name>A0A8J2KKH0_9HEXA</name>
<reference evidence="2" key="1">
    <citation type="submission" date="2021-06" db="EMBL/GenBank/DDBJ databases">
        <authorList>
            <person name="Hodson N. C."/>
            <person name="Mongue J. A."/>
            <person name="Jaron S. K."/>
        </authorList>
    </citation>
    <scope>NUCLEOTIDE SEQUENCE</scope>
</reference>
<accession>A0A8J2KKH0</accession>
<protein>
    <submittedName>
        <fullName evidence="2">Uncharacterized protein</fullName>
    </submittedName>
</protein>